<dbReference type="WBParaSite" id="PDA_v2.g2878.t1">
    <property type="protein sequence ID" value="PDA_v2.g2878.t1"/>
    <property type="gene ID" value="PDA_v2.g2878"/>
</dbReference>
<dbReference type="Pfam" id="PF10433">
    <property type="entry name" value="Beta-prop_RSE1_1st"/>
    <property type="match status" value="1"/>
</dbReference>
<keyword evidence="2" id="KW-1185">Reference proteome</keyword>
<accession>A0A914QH04</accession>
<dbReference type="InterPro" id="IPR018846">
    <property type="entry name" value="Beta-prop_RSE1/DDB1/CPSF1_1st"/>
</dbReference>
<organism evidence="2 3">
    <name type="scientific">Panagrolaimus davidi</name>
    <dbReference type="NCBI Taxonomy" id="227884"/>
    <lineage>
        <taxon>Eukaryota</taxon>
        <taxon>Metazoa</taxon>
        <taxon>Ecdysozoa</taxon>
        <taxon>Nematoda</taxon>
        <taxon>Chromadorea</taxon>
        <taxon>Rhabditida</taxon>
        <taxon>Tylenchina</taxon>
        <taxon>Panagrolaimomorpha</taxon>
        <taxon>Panagrolaimoidea</taxon>
        <taxon>Panagrolaimidae</taxon>
        <taxon>Panagrolaimus</taxon>
    </lineage>
</organism>
<reference evidence="3" key="1">
    <citation type="submission" date="2022-11" db="UniProtKB">
        <authorList>
            <consortium name="WormBaseParasite"/>
        </authorList>
    </citation>
    <scope>IDENTIFICATION</scope>
</reference>
<name>A0A914QH04_9BILA</name>
<proteinExistence type="predicted"/>
<sequence length="181" mass="20137">MSVYCGTAIQPSGIKNILYGNFITSKQQNLILVRSNRLDLCEFNNDVKNIKIIQEVSAKGKIIGSVKVKINPSDEKDCVAFLTTKLQLVIYSFNENGTAEIRVMGMIDKGIGNDSTTGVLMVALKRNAIIVHCKSSSIEYITWERSADTKKMIFVTKQYRRYAFIAGIAPLDNDGMFLGRA</sequence>
<dbReference type="Proteomes" id="UP000887578">
    <property type="component" value="Unplaced"/>
</dbReference>
<protein>
    <recommendedName>
        <fullName evidence="1">RSE1/DDB1/CPSF1 first beta-propeller domain-containing protein</fullName>
    </recommendedName>
</protein>
<feature type="domain" description="RSE1/DDB1/CPSF1 first beta-propeller" evidence="1">
    <location>
        <begin position="14"/>
        <end position="102"/>
    </location>
</feature>
<dbReference type="Gene3D" id="2.130.10.10">
    <property type="entry name" value="YVTN repeat-like/Quinoprotein amine dehydrogenase"/>
    <property type="match status" value="1"/>
</dbReference>
<dbReference type="AlphaFoldDB" id="A0A914QH04"/>
<evidence type="ECO:0000313" key="2">
    <source>
        <dbReference type="Proteomes" id="UP000887578"/>
    </source>
</evidence>
<dbReference type="InterPro" id="IPR015943">
    <property type="entry name" value="WD40/YVTN_repeat-like_dom_sf"/>
</dbReference>
<evidence type="ECO:0000259" key="1">
    <source>
        <dbReference type="Pfam" id="PF10433"/>
    </source>
</evidence>
<evidence type="ECO:0000313" key="3">
    <source>
        <dbReference type="WBParaSite" id="PDA_v2.g2878.t1"/>
    </source>
</evidence>